<dbReference type="SMART" id="SM00331">
    <property type="entry name" value="PP2C_SIG"/>
    <property type="match status" value="1"/>
</dbReference>
<feature type="region of interest" description="Disordered" evidence="2">
    <location>
        <begin position="269"/>
        <end position="294"/>
    </location>
</feature>
<dbReference type="PANTHER" id="PTHR43156:SF2">
    <property type="entry name" value="STAGE II SPORULATION PROTEIN E"/>
    <property type="match status" value="1"/>
</dbReference>
<comment type="caution">
    <text evidence="4">The sequence shown here is derived from an EMBL/GenBank/DDBJ whole genome shotgun (WGS) entry which is preliminary data.</text>
</comment>
<dbReference type="SUPFAM" id="SSF81606">
    <property type="entry name" value="PP2C-like"/>
    <property type="match status" value="1"/>
</dbReference>
<dbReference type="Proteomes" id="UP000319210">
    <property type="component" value="Unassembled WGS sequence"/>
</dbReference>
<proteinExistence type="predicted"/>
<organism evidence="4 5">
    <name type="scientific">Streptomyces cacaoi</name>
    <dbReference type="NCBI Taxonomy" id="1898"/>
    <lineage>
        <taxon>Bacteria</taxon>
        <taxon>Bacillati</taxon>
        <taxon>Actinomycetota</taxon>
        <taxon>Actinomycetes</taxon>
        <taxon>Kitasatosporales</taxon>
        <taxon>Streptomycetaceae</taxon>
        <taxon>Streptomyces</taxon>
    </lineage>
</organism>
<feature type="domain" description="PPM-type phosphatase" evidence="3">
    <location>
        <begin position="53"/>
        <end position="268"/>
    </location>
</feature>
<dbReference type="InterPro" id="IPR001932">
    <property type="entry name" value="PPM-type_phosphatase-like_dom"/>
</dbReference>
<dbReference type="PANTHER" id="PTHR43156">
    <property type="entry name" value="STAGE II SPORULATION PROTEIN E-RELATED"/>
    <property type="match status" value="1"/>
</dbReference>
<reference evidence="4 5" key="1">
    <citation type="submission" date="2019-06" db="EMBL/GenBank/DDBJ databases">
        <title>Whole genome shotgun sequence of Streptomyces cacaoi subsp. cacaoi NBRC 12748.</title>
        <authorList>
            <person name="Hosoyama A."/>
            <person name="Uohara A."/>
            <person name="Ohji S."/>
            <person name="Ichikawa N."/>
        </authorList>
    </citation>
    <scope>NUCLEOTIDE SEQUENCE [LARGE SCALE GENOMIC DNA]</scope>
    <source>
        <strain evidence="4 5">NBRC 12748</strain>
    </source>
</reference>
<dbReference type="AlphaFoldDB" id="A0A4Y3R4Z9"/>
<evidence type="ECO:0000259" key="3">
    <source>
        <dbReference type="SMART" id="SM00331"/>
    </source>
</evidence>
<keyword evidence="1" id="KW-0378">Hydrolase</keyword>
<dbReference type="Gene3D" id="3.60.40.10">
    <property type="entry name" value="PPM-type phosphatase domain"/>
    <property type="match status" value="1"/>
</dbReference>
<evidence type="ECO:0000313" key="4">
    <source>
        <dbReference type="EMBL" id="GEB52379.1"/>
    </source>
</evidence>
<dbReference type="RefSeq" id="WP_086816128.1">
    <property type="nucleotide sequence ID" value="NZ_BJMM01000030.1"/>
</dbReference>
<dbReference type="InterPro" id="IPR052016">
    <property type="entry name" value="Bact_Sigma-Reg"/>
</dbReference>
<dbReference type="GO" id="GO:0016791">
    <property type="term" value="F:phosphatase activity"/>
    <property type="evidence" value="ECO:0007669"/>
    <property type="project" value="TreeGrafter"/>
</dbReference>
<protein>
    <recommendedName>
        <fullName evidence="3">PPM-type phosphatase domain-containing protein</fullName>
    </recommendedName>
</protein>
<evidence type="ECO:0000313" key="5">
    <source>
        <dbReference type="Proteomes" id="UP000319210"/>
    </source>
</evidence>
<evidence type="ECO:0000256" key="2">
    <source>
        <dbReference type="SAM" id="MobiDB-lite"/>
    </source>
</evidence>
<evidence type="ECO:0000256" key="1">
    <source>
        <dbReference type="ARBA" id="ARBA00022801"/>
    </source>
</evidence>
<dbReference type="EMBL" id="BJMM01000030">
    <property type="protein sequence ID" value="GEB52379.1"/>
    <property type="molecule type" value="Genomic_DNA"/>
</dbReference>
<gene>
    <name evidence="4" type="ORF">SCA03_49300</name>
</gene>
<dbReference type="Pfam" id="PF07228">
    <property type="entry name" value="SpoIIE"/>
    <property type="match status" value="1"/>
</dbReference>
<dbReference type="InterPro" id="IPR036457">
    <property type="entry name" value="PPM-type-like_dom_sf"/>
</dbReference>
<accession>A0A4Y3R4Z9</accession>
<keyword evidence="5" id="KW-1185">Reference proteome</keyword>
<name>A0A4Y3R4Z9_STRCI</name>
<sequence length="294" mass="31060">MGRHARSASADDLLTRLGQLTARAREEIEVQRARIELAEVLQRGMLPAALPTAPGLHVAARYAPARNGLDIGGDWYDGFRLPDGSLAFCVGDVQGHDVEAAAFMGQARIVLRAVAATAGTDPGLILHTANDLLVAMDSRLFATCTFVRFDPATWSVHGARAGHTGAVWAGADGRRGVQEDAGGLPLAVQEDEDYPVTRHRLTQPGALALLTDGVVEGPTVAQEEGLAEVARVLGDHLEDDPETLADRIMDVAEHTGHTDDAAVLVLRHDGPPTARRPGTAEAERQQPPAGGGRV</sequence>
<dbReference type="OrthoDB" id="118142at2"/>